<feature type="transmembrane region" description="Helical" evidence="2">
    <location>
        <begin position="83"/>
        <end position="106"/>
    </location>
</feature>
<comment type="subcellular location">
    <subcellularLocation>
        <location evidence="1">Cell membrane</location>
        <topology evidence="1">Multi-pass membrane protein</topology>
    </subcellularLocation>
</comment>
<dbReference type="Pfam" id="PF06947">
    <property type="entry name" value="DUF1290"/>
    <property type="match status" value="1"/>
</dbReference>
<dbReference type="EMBL" id="PEZX01000038">
    <property type="protein sequence ID" value="PIS06731.1"/>
    <property type="molecule type" value="Genomic_DNA"/>
</dbReference>
<evidence type="ECO:0000313" key="3">
    <source>
        <dbReference type="EMBL" id="PIS06731.1"/>
    </source>
</evidence>
<organism evidence="3 4">
    <name type="scientific">Candidatus Berkelbacteria bacterium CG10_big_fil_rev_8_21_14_0_10_43_14</name>
    <dbReference type="NCBI Taxonomy" id="1974515"/>
    <lineage>
        <taxon>Bacteria</taxon>
        <taxon>Candidatus Berkelbacteria</taxon>
    </lineage>
</organism>
<keyword evidence="1" id="KW-1003">Cell membrane</keyword>
<feature type="transmembrane region" description="Helical" evidence="2">
    <location>
        <begin position="57"/>
        <end position="77"/>
    </location>
</feature>
<dbReference type="PIRSF" id="PIRSF018579">
    <property type="entry name" value="Sbp"/>
    <property type="match status" value="1"/>
</dbReference>
<gene>
    <name evidence="3" type="ORF">COT79_03020</name>
</gene>
<keyword evidence="1 2" id="KW-0472">Membrane</keyword>
<proteinExistence type="inferred from homology"/>
<accession>A0A2M6R9N5</accession>
<dbReference type="GO" id="GO:0005886">
    <property type="term" value="C:plasma membrane"/>
    <property type="evidence" value="ECO:0007669"/>
    <property type="project" value="UniProtKB-SubCell"/>
</dbReference>
<name>A0A2M6R9N5_9BACT</name>
<comment type="caution">
    <text evidence="3">The sequence shown here is derived from an EMBL/GenBank/DDBJ whole genome shotgun (WGS) entry which is preliminary data.</text>
</comment>
<keyword evidence="2" id="KW-1133">Transmembrane helix</keyword>
<dbReference type="AlphaFoldDB" id="A0A2M6R9N5"/>
<feature type="transmembrane region" description="Helical" evidence="2">
    <location>
        <begin position="29"/>
        <end position="45"/>
    </location>
</feature>
<evidence type="ECO:0000256" key="1">
    <source>
        <dbReference type="PIRNR" id="PIRNR018579"/>
    </source>
</evidence>
<protein>
    <submittedName>
        <fullName evidence="3">DUF1290 domain-containing protein</fullName>
    </submittedName>
</protein>
<keyword evidence="1 2" id="KW-0812">Transmembrane</keyword>
<reference evidence="4" key="1">
    <citation type="submission" date="2017-09" db="EMBL/GenBank/DDBJ databases">
        <title>Depth-based differentiation of microbial function through sediment-hosted aquifers and enrichment of novel symbionts in the deep terrestrial subsurface.</title>
        <authorList>
            <person name="Probst A.J."/>
            <person name="Ladd B."/>
            <person name="Jarett J.K."/>
            <person name="Geller-Mcgrath D.E."/>
            <person name="Sieber C.M.K."/>
            <person name="Emerson J.B."/>
            <person name="Anantharaman K."/>
            <person name="Thomas B.C."/>
            <person name="Malmstrom R."/>
            <person name="Stieglmeier M."/>
            <person name="Klingl A."/>
            <person name="Woyke T."/>
            <person name="Ryan C.M."/>
            <person name="Banfield J.F."/>
        </authorList>
    </citation>
    <scope>NUCLEOTIDE SEQUENCE [LARGE SCALE GENOMIC DNA]</scope>
</reference>
<dbReference type="InterPro" id="IPR009709">
    <property type="entry name" value="DUF1290"/>
</dbReference>
<evidence type="ECO:0000313" key="4">
    <source>
        <dbReference type="Proteomes" id="UP000231162"/>
    </source>
</evidence>
<evidence type="ECO:0000256" key="2">
    <source>
        <dbReference type="SAM" id="Phobius"/>
    </source>
</evidence>
<comment type="similarity">
    <text evidence="1">Belongs to the sbp family.</text>
</comment>
<sequence length="125" mass="13825">MYIIIVGLIAGIALGLVSPFHIPVEFARYTAIGILGILDSMLGALRADLQGKYSQSIFISGIFFNLIVAVAITYLGDKLSLDLYLAAIVVFTIRIFGNLGTIRYSFLERTIGKRRVRQELDEKVL</sequence>
<dbReference type="Proteomes" id="UP000231162">
    <property type="component" value="Unassembled WGS sequence"/>
</dbReference>